<evidence type="ECO:0000259" key="2">
    <source>
        <dbReference type="Pfam" id="PF12969"/>
    </source>
</evidence>
<dbReference type="AlphaFoldDB" id="A0A317EXV8"/>
<keyword evidence="4" id="KW-1185">Reference proteome</keyword>
<dbReference type="RefSeq" id="WP_109931942.1">
    <property type="nucleotide sequence ID" value="NZ_QGNY01000008.1"/>
</dbReference>
<gene>
    <name evidence="3" type="ORF">DF947_19115</name>
</gene>
<dbReference type="SUPFAM" id="SSF54001">
    <property type="entry name" value="Cysteine proteinases"/>
    <property type="match status" value="1"/>
</dbReference>
<dbReference type="Gene3D" id="2.60.120.1130">
    <property type="match status" value="1"/>
</dbReference>
<dbReference type="Pfam" id="PF12969">
    <property type="entry name" value="DUF3857"/>
    <property type="match status" value="1"/>
</dbReference>
<evidence type="ECO:0000313" key="4">
    <source>
        <dbReference type="Proteomes" id="UP000245391"/>
    </source>
</evidence>
<dbReference type="InterPro" id="IPR038765">
    <property type="entry name" value="Papain-like_cys_pep_sf"/>
</dbReference>
<feature type="chain" id="PRO_5016336507" description="DUF3857 domain-containing protein" evidence="1">
    <location>
        <begin position="20"/>
        <end position="631"/>
    </location>
</feature>
<comment type="caution">
    <text evidence="3">The sequence shown here is derived from an EMBL/GenBank/DDBJ whole genome shotgun (WGS) entry which is preliminary data.</text>
</comment>
<proteinExistence type="predicted"/>
<reference evidence="4" key="1">
    <citation type="submission" date="2018-05" db="EMBL/GenBank/DDBJ databases">
        <title>Pedobacter paludis sp. nov., isolated from wetland soil.</title>
        <authorList>
            <person name="Zhang Y."/>
        </authorList>
    </citation>
    <scope>NUCLEOTIDE SEQUENCE [LARGE SCALE GENOMIC DNA]</scope>
    <source>
        <strain evidence="4">R-8</strain>
    </source>
</reference>
<feature type="signal peptide" evidence="1">
    <location>
        <begin position="1"/>
        <end position="19"/>
    </location>
</feature>
<name>A0A317EXV8_9SPHI</name>
<feature type="domain" description="DUF3857" evidence="2">
    <location>
        <begin position="53"/>
        <end position="212"/>
    </location>
</feature>
<evidence type="ECO:0000256" key="1">
    <source>
        <dbReference type="SAM" id="SignalP"/>
    </source>
</evidence>
<dbReference type="InterPro" id="IPR024618">
    <property type="entry name" value="DUF3857"/>
</dbReference>
<dbReference type="Gene3D" id="2.60.40.3140">
    <property type="match status" value="1"/>
</dbReference>
<dbReference type="PROSITE" id="PS51257">
    <property type="entry name" value="PROKAR_LIPOPROTEIN"/>
    <property type="match status" value="1"/>
</dbReference>
<dbReference type="Proteomes" id="UP000245391">
    <property type="component" value="Unassembled WGS sequence"/>
</dbReference>
<dbReference type="EMBL" id="QGNY01000008">
    <property type="protein sequence ID" value="PWS30078.1"/>
    <property type="molecule type" value="Genomic_DNA"/>
</dbReference>
<organism evidence="3 4">
    <name type="scientific">Pedobacter paludis</name>
    <dbReference type="NCBI Taxonomy" id="2203212"/>
    <lineage>
        <taxon>Bacteria</taxon>
        <taxon>Pseudomonadati</taxon>
        <taxon>Bacteroidota</taxon>
        <taxon>Sphingobacteriia</taxon>
        <taxon>Sphingobacteriales</taxon>
        <taxon>Sphingobacteriaceae</taxon>
        <taxon>Pedobacter</taxon>
    </lineage>
</organism>
<keyword evidence="1" id="KW-0732">Signal</keyword>
<accession>A0A317EXV8</accession>
<dbReference type="OrthoDB" id="8595007at2"/>
<evidence type="ECO:0000313" key="3">
    <source>
        <dbReference type="EMBL" id="PWS30078.1"/>
    </source>
</evidence>
<protein>
    <recommendedName>
        <fullName evidence="2">DUF3857 domain-containing protein</fullName>
    </recommendedName>
</protein>
<dbReference type="Gene3D" id="3.10.620.30">
    <property type="match status" value="1"/>
</dbReference>
<sequence length="631" mass="71288">MRYILSLLLVASASCGVFAQGIYDVAKIPEALTKDAIAVIRNEEQFFDIKSLGSAQYDYKIAVTILNKAGDDWGEMEEVYDKFSTISNLKATLYDATGKKIKDYKSSDIKDESLSDGFSLLQDNRVKRLKFTSITYPYTVEYSFSQDFKGLLSFPSWRDLKGFAISTEKSTYTIQKPKGYNIRYLTSQNLKTDSVTVGDKIQYKWKSADNAAIVSEPLNAGIDNISAWVKVAPNQFEYDGTAGNFDNWKDFGSWMYNLNVDGNKLPDATKLMVQNLIKDAKTPKQKMQILYNHLQQNTRYVSVQLGIGGFRPILAEKVAQVNYGDCKALSNYMKALLNEAGISSNLIVIGNGMPSMNANYSSMGQANHMILCVPLEKDTTFLECTSQYKPMGFIGYDNADRNVLLVTEAGGKIIHTPTYGVKDNYQIRKTNIKFNDEGMAEIGIKSAYGNAQFESIFGITLQEPSEQRKIIINNSDIPGVELLTYKYEQKDKTLPVITEEINFKTNQLLTKGGDKAFLTLNQTNRKESVPLKVENRKTYFAVPFSYNDEDEITYTLPKGYTLEFIPKDINITSEFGSYTAKFATKDNTITYLRTQTMSNKKYPPEKYNEYVEFNKKIYQADKQKAVLAKVL</sequence>